<reference evidence="5 6" key="1">
    <citation type="journal article" date="2018" name="Evol. Lett.">
        <title>Horizontal gene cluster transfer increased hallucinogenic mushroom diversity.</title>
        <authorList>
            <person name="Reynolds H.T."/>
            <person name="Vijayakumar V."/>
            <person name="Gluck-Thaler E."/>
            <person name="Korotkin H.B."/>
            <person name="Matheny P.B."/>
            <person name="Slot J.C."/>
        </authorList>
    </citation>
    <scope>NUCLEOTIDE SEQUENCE [LARGE SCALE GENOMIC DNA]</scope>
    <source>
        <strain evidence="5 6">SRW20</strain>
    </source>
</reference>
<dbReference type="CDD" id="cd12148">
    <property type="entry name" value="fungal_TF_MHR"/>
    <property type="match status" value="1"/>
</dbReference>
<keyword evidence="2" id="KW-0539">Nucleus</keyword>
<keyword evidence="1" id="KW-0479">Metal-binding</keyword>
<dbReference type="SUPFAM" id="SSF57701">
    <property type="entry name" value="Zn2/Cys6 DNA-binding domain"/>
    <property type="match status" value="1"/>
</dbReference>
<dbReference type="InParanoid" id="A0A409YMW6"/>
<evidence type="ECO:0000259" key="4">
    <source>
        <dbReference type="PROSITE" id="PS50048"/>
    </source>
</evidence>
<name>A0A409YMW6_9AGAR</name>
<evidence type="ECO:0000313" key="5">
    <source>
        <dbReference type="EMBL" id="PPR04372.1"/>
    </source>
</evidence>
<comment type="caution">
    <text evidence="5">The sequence shown here is derived from an EMBL/GenBank/DDBJ whole genome shotgun (WGS) entry which is preliminary data.</text>
</comment>
<feature type="region of interest" description="Disordered" evidence="3">
    <location>
        <begin position="120"/>
        <end position="219"/>
    </location>
</feature>
<feature type="domain" description="Zn(2)-C6 fungal-type" evidence="4">
    <location>
        <begin position="659"/>
        <end position="692"/>
    </location>
</feature>
<evidence type="ECO:0000256" key="2">
    <source>
        <dbReference type="ARBA" id="ARBA00023242"/>
    </source>
</evidence>
<feature type="region of interest" description="Disordered" evidence="3">
    <location>
        <begin position="1250"/>
        <end position="1315"/>
    </location>
</feature>
<proteinExistence type="predicted"/>
<dbReference type="PANTHER" id="PTHR46910:SF38">
    <property type="entry name" value="ZN(2)-C6 FUNGAL-TYPE DOMAIN-CONTAINING PROTEIN"/>
    <property type="match status" value="1"/>
</dbReference>
<dbReference type="InterPro" id="IPR036864">
    <property type="entry name" value="Zn2-C6_fun-type_DNA-bd_sf"/>
</dbReference>
<dbReference type="EMBL" id="NHYE01000633">
    <property type="protein sequence ID" value="PPR04372.1"/>
    <property type="molecule type" value="Genomic_DNA"/>
</dbReference>
<dbReference type="PANTHER" id="PTHR46910">
    <property type="entry name" value="TRANSCRIPTION FACTOR PDR1"/>
    <property type="match status" value="1"/>
</dbReference>
<dbReference type="STRING" id="231916.A0A409YMW6"/>
<feature type="compositionally biased region" description="Polar residues" evidence="3">
    <location>
        <begin position="183"/>
        <end position="215"/>
    </location>
</feature>
<evidence type="ECO:0000313" key="6">
    <source>
        <dbReference type="Proteomes" id="UP000284706"/>
    </source>
</evidence>
<dbReference type="Gene3D" id="4.10.240.10">
    <property type="entry name" value="Zn(2)-C6 fungal-type DNA-binding domain"/>
    <property type="match status" value="1"/>
</dbReference>
<dbReference type="InterPro" id="IPR050987">
    <property type="entry name" value="AtrR-like"/>
</dbReference>
<dbReference type="PROSITE" id="PS50048">
    <property type="entry name" value="ZN2_CY6_FUNGAL_2"/>
    <property type="match status" value="1"/>
</dbReference>
<feature type="compositionally biased region" description="Polar residues" evidence="3">
    <location>
        <begin position="1297"/>
        <end position="1314"/>
    </location>
</feature>
<feature type="region of interest" description="Disordered" evidence="3">
    <location>
        <begin position="372"/>
        <end position="393"/>
    </location>
</feature>
<dbReference type="GO" id="GO:0006351">
    <property type="term" value="P:DNA-templated transcription"/>
    <property type="evidence" value="ECO:0007669"/>
    <property type="project" value="InterPro"/>
</dbReference>
<keyword evidence="6" id="KW-1185">Reference proteome</keyword>
<dbReference type="PROSITE" id="PS00463">
    <property type="entry name" value="ZN2_CY6_FUNGAL_1"/>
    <property type="match status" value="1"/>
</dbReference>
<protein>
    <recommendedName>
        <fullName evidence="4">Zn(2)-C6 fungal-type domain-containing protein</fullName>
    </recommendedName>
</protein>
<dbReference type="Pfam" id="PF00172">
    <property type="entry name" value="Zn_clus"/>
    <property type="match status" value="1"/>
</dbReference>
<gene>
    <name evidence="5" type="ORF">CVT26_004210</name>
</gene>
<dbReference type="InterPro" id="IPR001138">
    <property type="entry name" value="Zn2Cys6_DnaBD"/>
</dbReference>
<dbReference type="InterPro" id="IPR007219">
    <property type="entry name" value="XnlR_reg_dom"/>
</dbReference>
<dbReference type="SMART" id="SM00906">
    <property type="entry name" value="Fungal_trans"/>
    <property type="match status" value="1"/>
</dbReference>
<sequence length="1473" mass="163575">MSGEQVPLHLVGTQDFFPALLAYVQSLAKSTSLPLDHVIFQSILLCLIAGDKNLILRAPEEDIGLTVKLAVWTLSSVFNLTTHKVKIRSRTPSSRAKTGSTSSVDPAAFLRSLFLSSTSSSHHLSNAPQDEGSPDNVKHLSHQSQQTPSHSRAAKIKLKQPQPEYARSRSFPNNLANAAHAQSRGSSTSPDAPLTQNMGPNPEATSISNNSSLNAPTILKPQPLYPHVLPHAFTDPLPLPPRRRRKSQPKQLAQLPQALVISGLEHASFSVQRAFIDVLMEKKVVIEGQATAMQNDMNKPPGDSTSGQGTWDLPEGFLVIYVCAWDAKERPAIHKTLLDRFAMSSNVFISQKTRHDWNMLLFPPSPRSLHSNYMSHSNPGSPSPGYPSALPSTHTPPIFTKSLPFHHRHSSHSVQPHPPPLPDQVLPPAVIKTLQEVRQRTHMSHRLELYLADIFSATRHFPLLDAMLLTARSKRDAEDLARASRVIGRDLTGMELLRPPIVAEADEGLSAHESEELLTSDYIRLSRLQSSTSASSSLLPIPREDPDEDIKGAIQMALTRELDVSEVDIARIVPRVISHRVRMRKGPEDEVLASALYGATFKPKIPDAALSEGDQSTIDKLHTVKAVLVHILAEVMPDNSSDDLLSSRSQSKKRRIPGACDICKRKKIRCDSGEMPDNRCSNCIQYGYECTHKEVTKTLGPAKGYVESLEARLEKMDRLLSKLLPGIDVNQEVERLESRDPSEPETLARNDDECPPPLLAIQLSKLSLNPPQNRFFGKSSGYQLIQTALDMKQVYSGDQSKSNENPKGLFPFKRSEFWGPPPWMNSAQQSEEPPDYVYPEEDLIPKLIDAYFKNLNVFLPLLHRPTFEKAVADGLHLSDPMFGSVLLMVCAHGSRFSDDPRVLADGSESLSSAGWKWFQQVNTMRKSLVERTTLYELQMFALHVMFAQTSETPHGVWAEIGLALRLAQDVGAHRRRKKGDVLTRGEDELWKRAFWVIMSLDRTISFFSGRPCGLQDEDFDLDLPLEVDDEYWDLDFEQPPDKPSSIEYFNTYLRLMDIHAHAMRTIYSVKRTGSVVSPSSQRSDQELIAELDSAMNNWMDSVPSHLRWPPNGSNELVLKQSAALHATYYHLQIFIHRPFIPSPRNPIPGAFPSLAICTNAARSCCHVLESFTRVSPLPLSALQNTVFISALILLLNIWSGKRSGYAPNPRREMEDVRRCMDVLKAAETRWASAGRYYDILTELAYAGDLSIPPHQSTNNSNRKRNRNSDEDTSPNSSHPVSPTIPDAPRSMAGSKRVSFTSVSPQRQLSAQQPPLFQLPMYGTELGRLPIYGQFRFSDPFGSQIPIQQPPAALDPTLSNLALGPMGFPPAMDGYAFGNLVSGARTVDSPPSRAQFNNPLVTPESDFAAFLSGTTFTGPSGNAWSAFGSTPAMDSDTMTMWSTAPTNLELDDWNLYISSMEQMTQTNQGQASTQ</sequence>
<dbReference type="SMART" id="SM00066">
    <property type="entry name" value="GAL4"/>
    <property type="match status" value="1"/>
</dbReference>
<dbReference type="GO" id="GO:0003677">
    <property type="term" value="F:DNA binding"/>
    <property type="evidence" value="ECO:0007669"/>
    <property type="project" value="InterPro"/>
</dbReference>
<feature type="compositionally biased region" description="Basic and acidic residues" evidence="3">
    <location>
        <begin position="735"/>
        <end position="752"/>
    </location>
</feature>
<dbReference type="Proteomes" id="UP000284706">
    <property type="component" value="Unassembled WGS sequence"/>
</dbReference>
<dbReference type="GO" id="GO:0008270">
    <property type="term" value="F:zinc ion binding"/>
    <property type="evidence" value="ECO:0007669"/>
    <property type="project" value="InterPro"/>
</dbReference>
<accession>A0A409YMW6</accession>
<evidence type="ECO:0000256" key="3">
    <source>
        <dbReference type="SAM" id="MobiDB-lite"/>
    </source>
</evidence>
<feature type="region of interest" description="Disordered" evidence="3">
    <location>
        <begin position="735"/>
        <end position="754"/>
    </location>
</feature>
<organism evidence="5 6">
    <name type="scientific">Gymnopilus dilepis</name>
    <dbReference type="NCBI Taxonomy" id="231916"/>
    <lineage>
        <taxon>Eukaryota</taxon>
        <taxon>Fungi</taxon>
        <taxon>Dikarya</taxon>
        <taxon>Basidiomycota</taxon>
        <taxon>Agaricomycotina</taxon>
        <taxon>Agaricomycetes</taxon>
        <taxon>Agaricomycetidae</taxon>
        <taxon>Agaricales</taxon>
        <taxon>Agaricineae</taxon>
        <taxon>Hymenogastraceae</taxon>
        <taxon>Gymnopilus</taxon>
    </lineage>
</organism>
<dbReference type="CDD" id="cd00067">
    <property type="entry name" value="GAL4"/>
    <property type="match status" value="1"/>
</dbReference>
<dbReference type="OrthoDB" id="4456959at2759"/>
<dbReference type="Pfam" id="PF04082">
    <property type="entry name" value="Fungal_trans"/>
    <property type="match status" value="1"/>
</dbReference>
<dbReference type="GO" id="GO:0000981">
    <property type="term" value="F:DNA-binding transcription factor activity, RNA polymerase II-specific"/>
    <property type="evidence" value="ECO:0007669"/>
    <property type="project" value="InterPro"/>
</dbReference>
<evidence type="ECO:0000256" key="1">
    <source>
        <dbReference type="ARBA" id="ARBA00022723"/>
    </source>
</evidence>